<evidence type="ECO:0000313" key="2">
    <source>
        <dbReference type="EMBL" id="MBY0755601.1"/>
    </source>
</evidence>
<dbReference type="PANTHER" id="PTHR40086">
    <property type="entry name" value="PHOSPHOTRANSFERASE YTMP-RELATED"/>
    <property type="match status" value="1"/>
</dbReference>
<dbReference type="EMBL" id="JAIKTU010000006">
    <property type="protein sequence ID" value="MBY0755601.1"/>
    <property type="molecule type" value="Genomic_DNA"/>
</dbReference>
<dbReference type="Pfam" id="PF01636">
    <property type="entry name" value="APH"/>
    <property type="match status" value="1"/>
</dbReference>
<dbReference type="InterPro" id="IPR000719">
    <property type="entry name" value="Prot_kinase_dom"/>
</dbReference>
<dbReference type="InterPro" id="IPR052077">
    <property type="entry name" value="CcrZ_PhaseVar_Mediator"/>
</dbReference>
<dbReference type="Proteomes" id="UP001299068">
    <property type="component" value="Unassembled WGS sequence"/>
</dbReference>
<organism evidence="2 3">
    <name type="scientific">Clostridium sardiniense</name>
    <name type="common">Clostridium absonum</name>
    <dbReference type="NCBI Taxonomy" id="29369"/>
    <lineage>
        <taxon>Bacteria</taxon>
        <taxon>Bacillati</taxon>
        <taxon>Bacillota</taxon>
        <taxon>Clostridia</taxon>
        <taxon>Eubacteriales</taxon>
        <taxon>Clostridiaceae</taxon>
        <taxon>Clostridium</taxon>
    </lineage>
</organism>
<dbReference type="SUPFAM" id="SSF56112">
    <property type="entry name" value="Protein kinase-like (PK-like)"/>
    <property type="match status" value="1"/>
</dbReference>
<dbReference type="PROSITE" id="PS50011">
    <property type="entry name" value="PROTEIN_KINASE_DOM"/>
    <property type="match status" value="1"/>
</dbReference>
<keyword evidence="3" id="KW-1185">Reference proteome</keyword>
<dbReference type="RefSeq" id="WP_221860972.1">
    <property type="nucleotide sequence ID" value="NZ_JAIKTU010000006.1"/>
</dbReference>
<dbReference type="InterPro" id="IPR002575">
    <property type="entry name" value="Aminoglycoside_PTrfase"/>
</dbReference>
<dbReference type="Gene3D" id="3.90.1200.10">
    <property type="match status" value="1"/>
</dbReference>
<dbReference type="InterPro" id="IPR011009">
    <property type="entry name" value="Kinase-like_dom_sf"/>
</dbReference>
<accession>A0ABS7KXQ1</accession>
<reference evidence="2 3" key="1">
    <citation type="journal article" date="2021" name="Cell Host Microbe">
        <title>in vivo commensal control of Clostridioides difficile virulence.</title>
        <authorList>
            <person name="Girinathan B.P."/>
            <person name="Dibenedetto N."/>
            <person name="Worley J.N."/>
            <person name="Peltier J."/>
            <person name="Arrieta-Ortiz M.L."/>
            <person name="Rupa Christinal Immanuel S."/>
            <person name="Lavin R."/>
            <person name="Delaney M.L."/>
            <person name="Cummins C."/>
            <person name="Hoffmann M."/>
            <person name="Luo Y."/>
            <person name="Gonzalez-Escalona N."/>
            <person name="Allard M."/>
            <person name="Onderdonk A.B."/>
            <person name="Gerber G.K."/>
            <person name="Sonenshein A.L."/>
            <person name="Baliga N."/>
            <person name="Dupuy B."/>
            <person name="Bry L."/>
        </authorList>
    </citation>
    <scope>NUCLEOTIDE SEQUENCE [LARGE SCALE GENOMIC DNA]</scope>
    <source>
        <strain evidence="2 3">DSM 599</strain>
    </source>
</reference>
<evidence type="ECO:0000313" key="3">
    <source>
        <dbReference type="Proteomes" id="UP001299068"/>
    </source>
</evidence>
<dbReference type="PANTHER" id="PTHR40086:SF1">
    <property type="entry name" value="CELL CYCLE REGULATOR CCRZ"/>
    <property type="match status" value="1"/>
</dbReference>
<comment type="caution">
    <text evidence="2">The sequence shown here is derived from an EMBL/GenBank/DDBJ whole genome shotgun (WGS) entry which is preliminary data.</text>
</comment>
<proteinExistence type="predicted"/>
<sequence length="271" mass="31614">MLKNVFLCVSKKFNTSIHNVKLINKLQSLSNDAYNISINNSLYLMKLSLDEKNLLKEHSILKIINRKSYILKCENLFILLCNWIDGDTPCEYLCNSNEFINKLSTKLKEFHSLTPSKELNCISPFSYINDKLSYCKDNNIQLPKTYDYYLELLNYIENKFPIKEFSLCHNDLNPSNIIVSNNNPLLIDFEFSALNDIFFDLATYSLFIDDSKKLYFLESYLGTITNYDIEKLKNYIKLVKLYNGLWSITKSPSTNKNYDYKKGGFLVLSSI</sequence>
<gene>
    <name evidence="2" type="ORF">K5V21_09025</name>
</gene>
<name>A0ABS7KXQ1_CLOSR</name>
<protein>
    <submittedName>
        <fullName evidence="2">Phosphotransferase</fullName>
    </submittedName>
</protein>
<evidence type="ECO:0000259" key="1">
    <source>
        <dbReference type="PROSITE" id="PS50011"/>
    </source>
</evidence>
<feature type="domain" description="Protein kinase" evidence="1">
    <location>
        <begin position="1"/>
        <end position="271"/>
    </location>
</feature>